<gene>
    <name evidence="2" type="ORF">OS493_001372</name>
</gene>
<sequence length="561" mass="65822">MLRELRRAQSSPVSADRRLDNNSINDHQWETLFEQTGKGERTSGQVRFDVQGKTSKSSDLHLDLFNFEEPVAQHSRYVLTSPRSLEACGRFGIKPVELLHKSLEEFVEEFKSLYDTDYSHHTVREVFQEHERQRLRKLKLCREERERIIREKNTESGVMSTEDRKHFSRSPSPDNIGKRDTSSFTRRNNTYVEEEERNGWTSSVVDTQKHHRAASPLDNRGKENMYVMSGKAQKPPAGKTKYSYTSSTKSRSPVSPRGGTVTYGETSDSETGVEARRSLSASSQNSQEHSPRTSKKPSSAGSFRKRGPQRIKRTASMDSIEFLRSLPSASGGKGLSEKDQRIVNLMMSRHEDQERARKERLMLELEWDEQRKLEEELRQARHRQRQADIWDTYKAKDVKQYEVRARRLRNEQRLKKDKVEMIVSKDHAWQMEKRKQEQIKGTKILAKKIKDTEKKQKQEENLWQKKREDELNRNMTQLNLLDKHKNAFSKKNLLSTQEHTKVQSRNRTVQNKHVNTRKQLVQQLSQEEKSQKHEVAIKHQAALMNYQRQLARKDNHITFNK</sequence>
<keyword evidence="3" id="KW-1185">Reference proteome</keyword>
<dbReference type="Pfam" id="PF15558">
    <property type="entry name" value="DUF4659"/>
    <property type="match status" value="1"/>
</dbReference>
<feature type="compositionally biased region" description="Polar residues" evidence="1">
    <location>
        <begin position="182"/>
        <end position="191"/>
    </location>
</feature>
<protein>
    <recommendedName>
        <fullName evidence="4">Coiled-coil domain-containing protein 177-like</fullName>
    </recommendedName>
</protein>
<feature type="region of interest" description="Disordered" evidence="1">
    <location>
        <begin position="152"/>
        <end position="317"/>
    </location>
</feature>
<feature type="compositionally biased region" description="Basic residues" evidence="1">
    <location>
        <begin position="303"/>
        <end position="313"/>
    </location>
</feature>
<feature type="region of interest" description="Disordered" evidence="1">
    <location>
        <begin position="1"/>
        <end position="22"/>
    </location>
</feature>
<reference evidence="2" key="1">
    <citation type="submission" date="2023-01" db="EMBL/GenBank/DDBJ databases">
        <title>Genome assembly of the deep-sea coral Lophelia pertusa.</title>
        <authorList>
            <person name="Herrera S."/>
            <person name="Cordes E."/>
        </authorList>
    </citation>
    <scope>NUCLEOTIDE SEQUENCE</scope>
    <source>
        <strain evidence="2">USNM1676648</strain>
        <tissue evidence="2">Polyp</tissue>
    </source>
</reference>
<evidence type="ECO:0000256" key="1">
    <source>
        <dbReference type="SAM" id="MobiDB-lite"/>
    </source>
</evidence>
<name>A0A9X0CZG2_9CNID</name>
<proteinExistence type="predicted"/>
<evidence type="ECO:0000313" key="3">
    <source>
        <dbReference type="Proteomes" id="UP001163046"/>
    </source>
</evidence>
<organism evidence="2 3">
    <name type="scientific">Desmophyllum pertusum</name>
    <dbReference type="NCBI Taxonomy" id="174260"/>
    <lineage>
        <taxon>Eukaryota</taxon>
        <taxon>Metazoa</taxon>
        <taxon>Cnidaria</taxon>
        <taxon>Anthozoa</taxon>
        <taxon>Hexacorallia</taxon>
        <taxon>Scleractinia</taxon>
        <taxon>Caryophylliina</taxon>
        <taxon>Caryophylliidae</taxon>
        <taxon>Desmophyllum</taxon>
    </lineage>
</organism>
<accession>A0A9X0CZG2</accession>
<feature type="compositionally biased region" description="Low complexity" evidence="1">
    <location>
        <begin position="239"/>
        <end position="257"/>
    </location>
</feature>
<evidence type="ECO:0008006" key="4">
    <source>
        <dbReference type="Google" id="ProtNLM"/>
    </source>
</evidence>
<dbReference type="EMBL" id="MU826350">
    <property type="protein sequence ID" value="KAJ7381255.1"/>
    <property type="molecule type" value="Genomic_DNA"/>
</dbReference>
<dbReference type="PANTHER" id="PTHR33663">
    <property type="entry name" value="COILED-COIL DOMAIN-CONTAINING PROTEIN 177"/>
    <property type="match status" value="1"/>
</dbReference>
<feature type="compositionally biased region" description="Polar residues" evidence="1">
    <location>
        <begin position="279"/>
        <end position="288"/>
    </location>
</feature>
<dbReference type="AlphaFoldDB" id="A0A9X0CZG2"/>
<comment type="caution">
    <text evidence="2">The sequence shown here is derived from an EMBL/GenBank/DDBJ whole genome shotgun (WGS) entry which is preliminary data.</text>
</comment>
<dbReference type="InterPro" id="IPR029090">
    <property type="entry name" value="DUF4659"/>
</dbReference>
<dbReference type="OrthoDB" id="200110at2759"/>
<dbReference type="Proteomes" id="UP001163046">
    <property type="component" value="Unassembled WGS sequence"/>
</dbReference>
<evidence type="ECO:0000313" key="2">
    <source>
        <dbReference type="EMBL" id="KAJ7381255.1"/>
    </source>
</evidence>
<dbReference type="PANTHER" id="PTHR33663:SF2">
    <property type="entry name" value="COILED-COIL DOMAIN-CONTAINING PROTEIN 177"/>
    <property type="match status" value="1"/>
</dbReference>